<dbReference type="InterPro" id="IPR047146">
    <property type="entry name" value="Cyt_P450_E_CYP52_fungi"/>
</dbReference>
<sequence length="494" mass="55821">MSLSSLTPYLLTLLLLYPIIRLYRNWVHRSNLFFDGCAEPYTFPTGPFGLPYITTLIRAFQASTHLPLLTSHFHLAGRKTFTFSALGMTNINTMDAENFRKVLSTGFTHFGFGSMRKANFASSFGTHGFFTIDGEEWVRARALVRPQFVFRREQMLEMMGGNFEGAFQRWLGKVRLDGEVVDLQPLFERLTLETSLKFLWGVEMDGKGEGGLNMSEEELGEFEGAFNGVQIGLAYRHLLQALYFLGGGREFNKQIRVLHSFVDRLVDSCIALLPDANTDSALSTDDSDKPKKYYFIHHLLSAGTPKEHLRDHTLNVLIAARDSTALTLSFLLSHLAYEPVIFHALRSQILAIYGPTLSTLLAKLAKNGPDSIETTPPLLANCLSECLRLHPPIPLNQRYAFRDTSLPRGGGPDGTEPIFVAKGQRVDLNFYALHRDKDVWGADADEFRPERWEEMENGTRRKVTAWEYQPFSSGKRICLGRGFAKVWHVIGKRV</sequence>
<dbReference type="Pfam" id="PF00067">
    <property type="entry name" value="p450"/>
    <property type="match status" value="1"/>
</dbReference>
<proteinExistence type="inferred from homology"/>
<evidence type="ECO:0000256" key="8">
    <source>
        <dbReference type="PIRSR" id="PIRSR602402-1"/>
    </source>
</evidence>
<dbReference type="InterPro" id="IPR036396">
    <property type="entry name" value="Cyt_P450_sf"/>
</dbReference>
<name>A0A3N4I8Z9_ASCIM</name>
<feature type="binding site" description="axial binding residue" evidence="8">
    <location>
        <position position="478"/>
    </location>
    <ligand>
        <name>heme</name>
        <dbReference type="ChEBI" id="CHEBI:30413"/>
    </ligand>
    <ligandPart>
        <name>Fe</name>
        <dbReference type="ChEBI" id="CHEBI:18248"/>
    </ligandPart>
</feature>
<keyword evidence="5 9" id="KW-0560">Oxidoreductase</keyword>
<dbReference type="PROSITE" id="PS00086">
    <property type="entry name" value="CYTOCHROME_P450"/>
    <property type="match status" value="1"/>
</dbReference>
<keyword evidence="4 8" id="KW-0479">Metal-binding</keyword>
<dbReference type="InterPro" id="IPR001128">
    <property type="entry name" value="Cyt_P450"/>
</dbReference>
<keyword evidence="7 9" id="KW-0503">Monooxygenase</keyword>
<dbReference type="PRINTS" id="PR00464">
    <property type="entry name" value="EP450II"/>
</dbReference>
<comment type="cofactor">
    <cofactor evidence="1 8">
        <name>heme</name>
        <dbReference type="ChEBI" id="CHEBI:30413"/>
    </cofactor>
</comment>
<comment type="similarity">
    <text evidence="2 9">Belongs to the cytochrome P450 family.</text>
</comment>
<dbReference type="OrthoDB" id="1470350at2759"/>
<reference evidence="10 11" key="1">
    <citation type="journal article" date="2018" name="Nat. Ecol. Evol.">
        <title>Pezizomycetes genomes reveal the molecular basis of ectomycorrhizal truffle lifestyle.</title>
        <authorList>
            <person name="Murat C."/>
            <person name="Payen T."/>
            <person name="Noel B."/>
            <person name="Kuo A."/>
            <person name="Morin E."/>
            <person name="Chen J."/>
            <person name="Kohler A."/>
            <person name="Krizsan K."/>
            <person name="Balestrini R."/>
            <person name="Da Silva C."/>
            <person name="Montanini B."/>
            <person name="Hainaut M."/>
            <person name="Levati E."/>
            <person name="Barry K.W."/>
            <person name="Belfiori B."/>
            <person name="Cichocki N."/>
            <person name="Clum A."/>
            <person name="Dockter R.B."/>
            <person name="Fauchery L."/>
            <person name="Guy J."/>
            <person name="Iotti M."/>
            <person name="Le Tacon F."/>
            <person name="Lindquist E.A."/>
            <person name="Lipzen A."/>
            <person name="Malagnac F."/>
            <person name="Mello A."/>
            <person name="Molinier V."/>
            <person name="Miyauchi S."/>
            <person name="Poulain J."/>
            <person name="Riccioni C."/>
            <person name="Rubini A."/>
            <person name="Sitrit Y."/>
            <person name="Splivallo R."/>
            <person name="Traeger S."/>
            <person name="Wang M."/>
            <person name="Zifcakova L."/>
            <person name="Wipf D."/>
            <person name="Zambonelli A."/>
            <person name="Paolocci F."/>
            <person name="Nowrousian M."/>
            <person name="Ottonello S."/>
            <person name="Baldrian P."/>
            <person name="Spatafora J.W."/>
            <person name="Henrissat B."/>
            <person name="Nagy L.G."/>
            <person name="Aury J.M."/>
            <person name="Wincker P."/>
            <person name="Grigoriev I.V."/>
            <person name="Bonfante P."/>
            <person name="Martin F.M."/>
        </authorList>
    </citation>
    <scope>NUCLEOTIDE SEQUENCE [LARGE SCALE GENOMIC DNA]</scope>
    <source>
        <strain evidence="10 11">RN42</strain>
    </source>
</reference>
<protein>
    <submittedName>
        <fullName evidence="10">Cytochrome P450</fullName>
    </submittedName>
</protein>
<evidence type="ECO:0000313" key="11">
    <source>
        <dbReference type="Proteomes" id="UP000275078"/>
    </source>
</evidence>
<evidence type="ECO:0000256" key="4">
    <source>
        <dbReference type="ARBA" id="ARBA00022723"/>
    </source>
</evidence>
<keyword evidence="3 8" id="KW-0349">Heme</keyword>
<dbReference type="EMBL" id="ML119670">
    <property type="protein sequence ID" value="RPA82549.1"/>
    <property type="molecule type" value="Genomic_DNA"/>
</dbReference>
<evidence type="ECO:0000256" key="1">
    <source>
        <dbReference type="ARBA" id="ARBA00001971"/>
    </source>
</evidence>
<dbReference type="PANTHER" id="PTHR24287:SF1">
    <property type="entry name" value="P450, PUTATIVE (EUROFUNG)-RELATED"/>
    <property type="match status" value="1"/>
</dbReference>
<keyword evidence="6 8" id="KW-0408">Iron</keyword>
<evidence type="ECO:0000256" key="6">
    <source>
        <dbReference type="ARBA" id="ARBA00023004"/>
    </source>
</evidence>
<evidence type="ECO:0000256" key="2">
    <source>
        <dbReference type="ARBA" id="ARBA00010617"/>
    </source>
</evidence>
<dbReference type="InterPro" id="IPR002402">
    <property type="entry name" value="Cyt_P450_E_grp-II"/>
</dbReference>
<accession>A0A3N4I8Z9</accession>
<dbReference type="GO" id="GO:0016705">
    <property type="term" value="F:oxidoreductase activity, acting on paired donors, with incorporation or reduction of molecular oxygen"/>
    <property type="evidence" value="ECO:0007669"/>
    <property type="project" value="InterPro"/>
</dbReference>
<dbReference type="STRING" id="1160509.A0A3N4I8Z9"/>
<evidence type="ECO:0000256" key="7">
    <source>
        <dbReference type="ARBA" id="ARBA00023033"/>
    </source>
</evidence>
<dbReference type="AlphaFoldDB" id="A0A3N4I8Z9"/>
<dbReference type="GO" id="GO:0020037">
    <property type="term" value="F:heme binding"/>
    <property type="evidence" value="ECO:0007669"/>
    <property type="project" value="InterPro"/>
</dbReference>
<evidence type="ECO:0000313" key="10">
    <source>
        <dbReference type="EMBL" id="RPA82549.1"/>
    </source>
</evidence>
<evidence type="ECO:0000256" key="5">
    <source>
        <dbReference type="ARBA" id="ARBA00023002"/>
    </source>
</evidence>
<dbReference type="Gene3D" id="1.10.630.10">
    <property type="entry name" value="Cytochrome P450"/>
    <property type="match status" value="1"/>
</dbReference>
<dbReference type="PANTHER" id="PTHR24287">
    <property type="entry name" value="P450, PUTATIVE (EUROFUNG)-RELATED"/>
    <property type="match status" value="1"/>
</dbReference>
<keyword evidence="11" id="KW-1185">Reference proteome</keyword>
<dbReference type="GO" id="GO:0005506">
    <property type="term" value="F:iron ion binding"/>
    <property type="evidence" value="ECO:0007669"/>
    <property type="project" value="InterPro"/>
</dbReference>
<dbReference type="SUPFAM" id="SSF48264">
    <property type="entry name" value="Cytochrome P450"/>
    <property type="match status" value="1"/>
</dbReference>
<dbReference type="Proteomes" id="UP000275078">
    <property type="component" value="Unassembled WGS sequence"/>
</dbReference>
<dbReference type="PRINTS" id="PR00385">
    <property type="entry name" value="P450"/>
</dbReference>
<organism evidence="10 11">
    <name type="scientific">Ascobolus immersus RN42</name>
    <dbReference type="NCBI Taxonomy" id="1160509"/>
    <lineage>
        <taxon>Eukaryota</taxon>
        <taxon>Fungi</taxon>
        <taxon>Dikarya</taxon>
        <taxon>Ascomycota</taxon>
        <taxon>Pezizomycotina</taxon>
        <taxon>Pezizomycetes</taxon>
        <taxon>Pezizales</taxon>
        <taxon>Ascobolaceae</taxon>
        <taxon>Ascobolus</taxon>
    </lineage>
</organism>
<dbReference type="GO" id="GO:0004497">
    <property type="term" value="F:monooxygenase activity"/>
    <property type="evidence" value="ECO:0007669"/>
    <property type="project" value="UniProtKB-KW"/>
</dbReference>
<evidence type="ECO:0000256" key="3">
    <source>
        <dbReference type="ARBA" id="ARBA00022617"/>
    </source>
</evidence>
<dbReference type="InterPro" id="IPR017972">
    <property type="entry name" value="Cyt_P450_CS"/>
</dbReference>
<gene>
    <name evidence="10" type="ORF">BJ508DRAFT_85736</name>
</gene>
<evidence type="ECO:0000256" key="9">
    <source>
        <dbReference type="RuleBase" id="RU000461"/>
    </source>
</evidence>